<feature type="region of interest" description="Disordered" evidence="1">
    <location>
        <begin position="148"/>
        <end position="177"/>
    </location>
</feature>
<keyword evidence="4" id="KW-1185">Reference proteome</keyword>
<organism evidence="3 4">
    <name type="scientific">Marchantia polymorpha subsp. ruderalis</name>
    <dbReference type="NCBI Taxonomy" id="1480154"/>
    <lineage>
        <taxon>Eukaryota</taxon>
        <taxon>Viridiplantae</taxon>
        <taxon>Streptophyta</taxon>
        <taxon>Embryophyta</taxon>
        <taxon>Marchantiophyta</taxon>
        <taxon>Marchantiopsida</taxon>
        <taxon>Marchantiidae</taxon>
        <taxon>Marchantiales</taxon>
        <taxon>Marchantiaceae</taxon>
        <taxon>Marchantia</taxon>
    </lineage>
</organism>
<evidence type="ECO:0000313" key="5">
    <source>
        <dbReference type="Proteomes" id="UP001162541"/>
    </source>
</evidence>
<evidence type="ECO:0000256" key="1">
    <source>
        <dbReference type="SAM" id="MobiDB-lite"/>
    </source>
</evidence>
<reference evidence="5" key="3">
    <citation type="journal article" date="2020" name="Curr. Biol.">
        <title>Chromatin organization in early land plants reveals an ancestral association between H3K27me3, transposons, and constitutive heterochromatin.</title>
        <authorList>
            <person name="Montgomery S.A."/>
            <person name="Tanizawa Y."/>
            <person name="Galik B."/>
            <person name="Wang N."/>
            <person name="Ito T."/>
            <person name="Mochizuki T."/>
            <person name="Akimcheva S."/>
            <person name="Bowman J.L."/>
            <person name="Cognat V."/>
            <person name="Marechal-Drouard L."/>
            <person name="Ekker H."/>
            <person name="Hong S.F."/>
            <person name="Kohchi T."/>
            <person name="Lin S.S."/>
            <person name="Liu L.D."/>
            <person name="Nakamura Y."/>
            <person name="Valeeva L.R."/>
            <person name="Shakirov E.V."/>
            <person name="Shippen D.E."/>
            <person name="Wei W.L."/>
            <person name="Yagura M."/>
            <person name="Yamaoka S."/>
            <person name="Yamato K.T."/>
            <person name="Liu C."/>
            <person name="Berger F."/>
        </authorList>
    </citation>
    <scope>NUCLEOTIDE SEQUENCE [LARGE SCALE GENOMIC DNA]</scope>
    <source>
        <strain evidence="5">Tak-1</strain>
    </source>
</reference>
<feature type="compositionally biased region" description="Basic and acidic residues" evidence="1">
    <location>
        <begin position="256"/>
        <end position="275"/>
    </location>
</feature>
<reference evidence="2" key="2">
    <citation type="journal article" date="2019" name="Curr. Biol.">
        <title>Chromatin organization in early land plants reveals an ancestral association between H3K27me3, transposons, and constitutive heterochromatin.</title>
        <authorList>
            <person name="Montgomery S.A."/>
            <person name="Tanizawa Y."/>
            <person name="Galik B."/>
            <person name="Wang N."/>
            <person name="Ito T."/>
            <person name="Mochizuki T."/>
            <person name="Akimcheva S."/>
            <person name="Bowman J."/>
            <person name="Cognat V."/>
            <person name="Drouard L."/>
            <person name="Ekker H."/>
            <person name="Houng S."/>
            <person name="Kohchi T."/>
            <person name="Lin S."/>
            <person name="Liu L.D."/>
            <person name="Nakamura Y."/>
            <person name="Valeeva L.R."/>
            <person name="Shakirov E.V."/>
            <person name="Shippen D.E."/>
            <person name="Wei W."/>
            <person name="Yagura M."/>
            <person name="Yamaoka S."/>
            <person name="Yamato K.T."/>
            <person name="Liu C."/>
            <person name="Berger F."/>
        </authorList>
    </citation>
    <scope>NUCLEOTIDE SEQUENCE [LARGE SCALE GENOMIC DNA]</scope>
    <source>
        <strain evidence="2">Tak-1</strain>
    </source>
</reference>
<name>A0A176W483_MARPO</name>
<feature type="region of interest" description="Disordered" evidence="1">
    <location>
        <begin position="216"/>
        <end position="300"/>
    </location>
</feature>
<protein>
    <submittedName>
        <fullName evidence="3">Uncharacterized protein</fullName>
    </submittedName>
</protein>
<dbReference type="AlphaFoldDB" id="A0A176W483"/>
<gene>
    <name evidence="3" type="ORF">AXG93_1881s1250</name>
    <name evidence="2" type="ORF">Mp_7g14710</name>
</gene>
<evidence type="ECO:0000313" key="2">
    <source>
        <dbReference type="EMBL" id="BBN17461.1"/>
    </source>
</evidence>
<dbReference type="EMBL" id="LVLJ01001819">
    <property type="protein sequence ID" value="OAE27834.1"/>
    <property type="molecule type" value="Genomic_DNA"/>
</dbReference>
<evidence type="ECO:0000313" key="3">
    <source>
        <dbReference type="EMBL" id="OAE27834.1"/>
    </source>
</evidence>
<proteinExistence type="predicted"/>
<accession>A0A176W483</accession>
<feature type="region of interest" description="Disordered" evidence="1">
    <location>
        <begin position="568"/>
        <end position="587"/>
    </location>
</feature>
<feature type="compositionally biased region" description="Polar residues" evidence="1">
    <location>
        <begin position="225"/>
        <end position="242"/>
    </location>
</feature>
<sequence length="669" mass="74262">MEATEALDPSMKASTHSQHVALGRLRALKCKTKRLSSILMSADVVVPDWARRSPWDGVYTTKAVAMARSSDSARDIGGEAGSGSSSDAQDEDGFRDEGALTSADAGVRSSSIEKSDGRLRRKKACGRKKIRMSNSRFRRDDCLLELTKGHYKGPYNGDDDKNASSSGTKPKPRRSVNLARVLTLDKPANESEDDFEYLSTVIKETSCTKMQLLSRTIDSHEESSPELSPQCTLGMQEDSGSTGRVEAAAFQNDENEVSRGKGKKDSSEVQDKEGRVVVSGHVGSFDLNATPSSSDVEKEEDGKQIFDFDLTVKDPSSNIHDIEEKKYRGHEKLLSCDDIEGKNETCARQRGVDCKGGEAVIGSNERHCTMRYFKRRKNFKKNGGDNTKPLVAMDNEYVKKTSPSATGMLGTDEVERTMKYFRRKNFKKKSCENYKPHLAIEDEEAKKTSTSVNEKVQIGYSETLNSDSSDYLPISYMRRKGKKVLERTDQDSTDTWEPDLQQFSNATDKFLPNSSARNQTALGWTENMGSGTSVLQDGSYSGQLIFPSPLGTDDTNLPAHSIGTKVCENPPSIDSSPPVTRSGKSSLHKVKAGVLKREKKSRHLQVLQNLPKIRIIVSSKEIHEDWMKIMGHKYEGPRQTTNVPKGTELCKALLRPQTLKYLDEIDFNN</sequence>
<feature type="compositionally biased region" description="Polar residues" evidence="1">
    <location>
        <begin position="572"/>
        <end position="585"/>
    </location>
</feature>
<dbReference type="EMBL" id="AP019872">
    <property type="protein sequence ID" value="BBN17461.1"/>
    <property type="molecule type" value="Genomic_DNA"/>
</dbReference>
<dbReference type="Proteomes" id="UP000077202">
    <property type="component" value="Unassembled WGS sequence"/>
</dbReference>
<reference evidence="3 4" key="1">
    <citation type="submission" date="2016-03" db="EMBL/GenBank/DDBJ databases">
        <title>Mechanisms controlling the formation of the plant cell surface in tip-growing cells are functionally conserved among land plants.</title>
        <authorList>
            <person name="Honkanen S."/>
            <person name="Jones V.A."/>
            <person name="Morieri G."/>
            <person name="Champion C."/>
            <person name="Hetherington A.J."/>
            <person name="Kelly S."/>
            <person name="Saint-Marcoux D."/>
            <person name="Proust H."/>
            <person name="Prescott H."/>
            <person name="Dolan L."/>
        </authorList>
    </citation>
    <scope>NUCLEOTIDE SEQUENCE [LARGE SCALE GENOMIC DNA]</scope>
    <source>
        <strain evidence="4">cv. Tak-1 and cv. Tak-2</strain>
        <tissue evidence="3">Whole gametophyte</tissue>
    </source>
</reference>
<evidence type="ECO:0000313" key="4">
    <source>
        <dbReference type="Proteomes" id="UP000077202"/>
    </source>
</evidence>
<feature type="region of interest" description="Disordered" evidence="1">
    <location>
        <begin position="69"/>
        <end position="127"/>
    </location>
</feature>
<dbReference type="Proteomes" id="UP001162541">
    <property type="component" value="Chromosome 7"/>
</dbReference>